<dbReference type="Proteomes" id="UP000799429">
    <property type="component" value="Unassembled WGS sequence"/>
</dbReference>
<organism evidence="3 4">
    <name type="scientific">Patellaria atrata CBS 101060</name>
    <dbReference type="NCBI Taxonomy" id="1346257"/>
    <lineage>
        <taxon>Eukaryota</taxon>
        <taxon>Fungi</taxon>
        <taxon>Dikarya</taxon>
        <taxon>Ascomycota</taxon>
        <taxon>Pezizomycotina</taxon>
        <taxon>Dothideomycetes</taxon>
        <taxon>Dothideomycetes incertae sedis</taxon>
        <taxon>Patellariales</taxon>
        <taxon>Patellariaceae</taxon>
        <taxon>Patellaria</taxon>
    </lineage>
</organism>
<keyword evidence="4" id="KW-1185">Reference proteome</keyword>
<feature type="compositionally biased region" description="Basic and acidic residues" evidence="1">
    <location>
        <begin position="520"/>
        <end position="531"/>
    </location>
</feature>
<dbReference type="PANTHER" id="PTHR33112">
    <property type="entry name" value="DOMAIN PROTEIN, PUTATIVE-RELATED"/>
    <property type="match status" value="1"/>
</dbReference>
<dbReference type="EMBL" id="MU006091">
    <property type="protein sequence ID" value="KAF2841389.1"/>
    <property type="molecule type" value="Genomic_DNA"/>
</dbReference>
<dbReference type="Pfam" id="PF06985">
    <property type="entry name" value="HET"/>
    <property type="match status" value="1"/>
</dbReference>
<sequence length="757" mass="85760">MEPLDQLCDACASLYLIREDFIKPPFERGRDENTPVLERTLGVLRRSQKCPLCRLILHTLLKNERGNLPTGDDVQWLLFWGPHNPEYEPSELNEHLFGSGLYANLVSNRHQREYRIELVHDDLESGFLRARKLSQDGVEIQRLRGWISACKNTHGDVHKKSYFRGSRHPSTLQDFRVIDVRQQCLIRLDEEKEYVALSYVWGTKNNVMTKRTNVDGISSEGAFSHVVLPKTIQDAIDLTRELGYLYLWVDSLCIVQDDDKVKLNLIANMDSIYANSTVTIVAASGTDASTGLSGYEKGSRGSTNGLLEIIRPDLQLGILPHFAVELRDSWHATRGWTFQEVALSPRCLVFLNGSVYFSCLDSLWREDVVETPDVEAAGGASTFGIHVMEQPLQQYGALVEPYSERNLTFPSDGLHAFAGVLSALNEHLSNSRLFYGIPAAVFDWGLLWETVGDLTRRPCFPSWSWVGVKSRLLLPSPCGIEVDHNWLLRRTWIDWYIFCLPEAILIPVWDPERDKTQVTKFEEADANRVEDDGSGSDELEEDERGNMSEGDAEDDYEEPCPTYGSPSAASLYGRLDILLPNTWAVNPRDGTSITTYREQLSYPDGTLHFETLSIRLQIDRQFLLDPQGRKCGVLKGSLLPPVSPNPEEHQILILSWASPGTTGGGHVYTKDLDTEYHVSDEAISEGGGADVQWEPLVGEWHAWAYMNVLVVRPTEKSQQQEDIEDILLERVGVGLLHVRVLDQMSEEKLRWRKVWLY</sequence>
<dbReference type="InterPro" id="IPR010730">
    <property type="entry name" value="HET"/>
</dbReference>
<evidence type="ECO:0000259" key="2">
    <source>
        <dbReference type="Pfam" id="PF06985"/>
    </source>
</evidence>
<protein>
    <submittedName>
        <fullName evidence="3">HET-domain-containing protein</fullName>
    </submittedName>
</protein>
<feature type="compositionally biased region" description="Acidic residues" evidence="1">
    <location>
        <begin position="532"/>
        <end position="543"/>
    </location>
</feature>
<proteinExistence type="predicted"/>
<accession>A0A9P4SFE1</accession>
<gene>
    <name evidence="3" type="ORF">M501DRAFT_551701</name>
</gene>
<feature type="region of interest" description="Disordered" evidence="1">
    <location>
        <begin position="520"/>
        <end position="563"/>
    </location>
</feature>
<dbReference type="PANTHER" id="PTHR33112:SF12">
    <property type="entry name" value="HETEROKARYON INCOMPATIBILITY DOMAIN-CONTAINING PROTEIN"/>
    <property type="match status" value="1"/>
</dbReference>
<name>A0A9P4SFE1_9PEZI</name>
<evidence type="ECO:0000256" key="1">
    <source>
        <dbReference type="SAM" id="MobiDB-lite"/>
    </source>
</evidence>
<dbReference type="OrthoDB" id="5135333at2759"/>
<comment type="caution">
    <text evidence="3">The sequence shown here is derived from an EMBL/GenBank/DDBJ whole genome shotgun (WGS) entry which is preliminary data.</text>
</comment>
<evidence type="ECO:0000313" key="3">
    <source>
        <dbReference type="EMBL" id="KAF2841389.1"/>
    </source>
</evidence>
<dbReference type="AlphaFoldDB" id="A0A9P4SFE1"/>
<evidence type="ECO:0000313" key="4">
    <source>
        <dbReference type="Proteomes" id="UP000799429"/>
    </source>
</evidence>
<reference evidence="3" key="1">
    <citation type="journal article" date="2020" name="Stud. Mycol.">
        <title>101 Dothideomycetes genomes: a test case for predicting lifestyles and emergence of pathogens.</title>
        <authorList>
            <person name="Haridas S."/>
            <person name="Albert R."/>
            <person name="Binder M."/>
            <person name="Bloem J."/>
            <person name="Labutti K."/>
            <person name="Salamov A."/>
            <person name="Andreopoulos B."/>
            <person name="Baker S."/>
            <person name="Barry K."/>
            <person name="Bills G."/>
            <person name="Bluhm B."/>
            <person name="Cannon C."/>
            <person name="Castanera R."/>
            <person name="Culley D."/>
            <person name="Daum C."/>
            <person name="Ezra D."/>
            <person name="Gonzalez J."/>
            <person name="Henrissat B."/>
            <person name="Kuo A."/>
            <person name="Liang C."/>
            <person name="Lipzen A."/>
            <person name="Lutzoni F."/>
            <person name="Magnuson J."/>
            <person name="Mondo S."/>
            <person name="Nolan M."/>
            <person name="Ohm R."/>
            <person name="Pangilinan J."/>
            <person name="Park H.-J."/>
            <person name="Ramirez L."/>
            <person name="Alfaro M."/>
            <person name="Sun H."/>
            <person name="Tritt A."/>
            <person name="Yoshinaga Y."/>
            <person name="Zwiers L.-H."/>
            <person name="Turgeon B."/>
            <person name="Goodwin S."/>
            <person name="Spatafora J."/>
            <person name="Crous P."/>
            <person name="Grigoriev I."/>
        </authorList>
    </citation>
    <scope>NUCLEOTIDE SEQUENCE</scope>
    <source>
        <strain evidence="3">CBS 101060</strain>
    </source>
</reference>
<feature type="domain" description="Heterokaryon incompatibility" evidence="2">
    <location>
        <begin position="194"/>
        <end position="340"/>
    </location>
</feature>